<dbReference type="InterPro" id="IPR045242">
    <property type="entry name" value="Syntaxin"/>
</dbReference>
<evidence type="ECO:0000256" key="10">
    <source>
        <dbReference type="SAM" id="Phobius"/>
    </source>
</evidence>
<dbReference type="InterPro" id="IPR006012">
    <property type="entry name" value="Syntaxin/epimorphin_CS"/>
</dbReference>
<name>A0A7S2F4K0_9STRA</name>
<dbReference type="AlphaFoldDB" id="A0A7S2F4K0"/>
<dbReference type="PROSITE" id="PS00914">
    <property type="entry name" value="SYNTAXIN"/>
    <property type="match status" value="1"/>
</dbReference>
<dbReference type="InterPro" id="IPR000727">
    <property type="entry name" value="T_SNARE_dom"/>
</dbReference>
<dbReference type="PROSITE" id="PS50192">
    <property type="entry name" value="T_SNARE"/>
    <property type="match status" value="1"/>
</dbReference>
<dbReference type="PANTHER" id="PTHR19957:SF83">
    <property type="entry name" value="SYNTAXIN-16"/>
    <property type="match status" value="1"/>
</dbReference>
<dbReference type="SUPFAM" id="SSF47661">
    <property type="entry name" value="t-snare proteins"/>
    <property type="match status" value="1"/>
</dbReference>
<dbReference type="Pfam" id="PF05739">
    <property type="entry name" value="SNARE"/>
    <property type="match status" value="1"/>
</dbReference>
<keyword evidence="5" id="KW-0653">Protein transport</keyword>
<dbReference type="GO" id="GO:0000149">
    <property type="term" value="F:SNARE binding"/>
    <property type="evidence" value="ECO:0007669"/>
    <property type="project" value="TreeGrafter"/>
</dbReference>
<protein>
    <recommendedName>
        <fullName evidence="11">t-SNARE coiled-coil homology domain-containing protein</fullName>
    </recommendedName>
</protein>
<evidence type="ECO:0000256" key="1">
    <source>
        <dbReference type="ARBA" id="ARBA00004409"/>
    </source>
</evidence>
<keyword evidence="8" id="KW-0175">Coiled coil</keyword>
<evidence type="ECO:0000313" key="12">
    <source>
        <dbReference type="EMBL" id="CAD9371470.1"/>
    </source>
</evidence>
<dbReference type="GO" id="GO:0048278">
    <property type="term" value="P:vesicle docking"/>
    <property type="evidence" value="ECO:0007669"/>
    <property type="project" value="TreeGrafter"/>
</dbReference>
<feature type="domain" description="T-SNARE coiled-coil homology" evidence="11">
    <location>
        <begin position="138"/>
        <end position="200"/>
    </location>
</feature>
<dbReference type="GO" id="GO:0006906">
    <property type="term" value="P:vesicle fusion"/>
    <property type="evidence" value="ECO:0007669"/>
    <property type="project" value="TreeGrafter"/>
</dbReference>
<keyword evidence="9 10" id="KW-0472">Membrane</keyword>
<dbReference type="GO" id="GO:0006886">
    <property type="term" value="P:intracellular protein transport"/>
    <property type="evidence" value="ECO:0007669"/>
    <property type="project" value="InterPro"/>
</dbReference>
<accession>A0A7S2F4K0</accession>
<dbReference type="PANTHER" id="PTHR19957">
    <property type="entry name" value="SYNTAXIN"/>
    <property type="match status" value="1"/>
</dbReference>
<comment type="similarity">
    <text evidence="2">Belongs to the syntaxin family.</text>
</comment>
<proteinExistence type="inferred from homology"/>
<evidence type="ECO:0000256" key="5">
    <source>
        <dbReference type="ARBA" id="ARBA00022927"/>
    </source>
</evidence>
<keyword evidence="4 10" id="KW-0812">Transmembrane</keyword>
<gene>
    <name evidence="12" type="ORF">DSPE1174_LOCUS1222</name>
</gene>
<evidence type="ECO:0000256" key="8">
    <source>
        <dbReference type="ARBA" id="ARBA00023054"/>
    </source>
</evidence>
<dbReference type="SMART" id="SM00397">
    <property type="entry name" value="t_SNARE"/>
    <property type="match status" value="1"/>
</dbReference>
<sequence length="242" mass="27489">MYKKRTMVTFDDINEEKQEHEIELMTKSITDIFGSTQSLLKRISSGVEFGSQDSEHKVRSNIVQTLASKLQQSNIRLRRAQKEYLASCQQQQQIDGGFDFLSEAEQGKANGGLKSVDDMMGGSNLLTMEQLAVVEDTSRLAEERDEQIGKIVKSIEDLSQMFRELAVLVIDQGTILDRIDYNMEQVVDSVTDAHEQLRVAEVYQKSARPRWCILFLLIMIGIFIGVLVFKYTNDGRHQKASS</sequence>
<organism evidence="12">
    <name type="scientific">Octactis speculum</name>
    <dbReference type="NCBI Taxonomy" id="3111310"/>
    <lineage>
        <taxon>Eukaryota</taxon>
        <taxon>Sar</taxon>
        <taxon>Stramenopiles</taxon>
        <taxon>Ochrophyta</taxon>
        <taxon>Dictyochophyceae</taxon>
        <taxon>Dictyochales</taxon>
        <taxon>Dictyochaceae</taxon>
        <taxon>Octactis</taxon>
    </lineage>
</organism>
<dbReference type="EMBL" id="HBGS01002362">
    <property type="protein sequence ID" value="CAD9371470.1"/>
    <property type="molecule type" value="Transcribed_RNA"/>
</dbReference>
<dbReference type="GO" id="GO:0000139">
    <property type="term" value="C:Golgi membrane"/>
    <property type="evidence" value="ECO:0007669"/>
    <property type="project" value="UniProtKB-SubCell"/>
</dbReference>
<evidence type="ECO:0000256" key="6">
    <source>
        <dbReference type="ARBA" id="ARBA00022989"/>
    </source>
</evidence>
<dbReference type="GO" id="GO:0031201">
    <property type="term" value="C:SNARE complex"/>
    <property type="evidence" value="ECO:0007669"/>
    <property type="project" value="TreeGrafter"/>
</dbReference>
<dbReference type="InterPro" id="IPR010989">
    <property type="entry name" value="SNARE"/>
</dbReference>
<comment type="subcellular location">
    <subcellularLocation>
        <location evidence="1">Golgi apparatus membrane</location>
        <topology evidence="1">Single-pass type IV membrane protein</topology>
    </subcellularLocation>
</comment>
<evidence type="ECO:0000256" key="4">
    <source>
        <dbReference type="ARBA" id="ARBA00022692"/>
    </source>
</evidence>
<keyword evidence="6 10" id="KW-1133">Transmembrane helix</keyword>
<keyword evidence="7" id="KW-0333">Golgi apparatus</keyword>
<dbReference type="Gene3D" id="1.20.58.70">
    <property type="match status" value="1"/>
</dbReference>
<feature type="transmembrane region" description="Helical" evidence="10">
    <location>
        <begin position="211"/>
        <end position="232"/>
    </location>
</feature>
<dbReference type="GO" id="GO:0005484">
    <property type="term" value="F:SNAP receptor activity"/>
    <property type="evidence" value="ECO:0007669"/>
    <property type="project" value="InterPro"/>
</dbReference>
<evidence type="ECO:0000259" key="11">
    <source>
        <dbReference type="PROSITE" id="PS50192"/>
    </source>
</evidence>
<evidence type="ECO:0000256" key="2">
    <source>
        <dbReference type="ARBA" id="ARBA00009063"/>
    </source>
</evidence>
<evidence type="ECO:0000256" key="7">
    <source>
        <dbReference type="ARBA" id="ARBA00023034"/>
    </source>
</evidence>
<evidence type="ECO:0000256" key="9">
    <source>
        <dbReference type="ARBA" id="ARBA00023136"/>
    </source>
</evidence>
<keyword evidence="3" id="KW-0813">Transport</keyword>
<dbReference type="CDD" id="cd15845">
    <property type="entry name" value="SNARE_syntaxin16"/>
    <property type="match status" value="1"/>
</dbReference>
<reference evidence="12" key="1">
    <citation type="submission" date="2021-01" db="EMBL/GenBank/DDBJ databases">
        <authorList>
            <person name="Corre E."/>
            <person name="Pelletier E."/>
            <person name="Niang G."/>
            <person name="Scheremetjew M."/>
            <person name="Finn R."/>
            <person name="Kale V."/>
            <person name="Holt S."/>
            <person name="Cochrane G."/>
            <person name="Meng A."/>
            <person name="Brown T."/>
            <person name="Cohen L."/>
        </authorList>
    </citation>
    <scope>NUCLEOTIDE SEQUENCE</scope>
    <source>
        <strain evidence="12">CCMP1381</strain>
    </source>
</reference>
<evidence type="ECO:0000256" key="3">
    <source>
        <dbReference type="ARBA" id="ARBA00022448"/>
    </source>
</evidence>